<accession>A0A833QU28</accession>
<dbReference type="InterPro" id="IPR037500">
    <property type="entry name" value="Msp1"/>
</dbReference>
<protein>
    <recommendedName>
        <fullName evidence="4">Multipolar spindle 1</fullName>
    </recommendedName>
</protein>
<feature type="region of interest" description="Disordered" evidence="1">
    <location>
        <begin position="1"/>
        <end position="27"/>
    </location>
</feature>
<evidence type="ECO:0000313" key="3">
    <source>
        <dbReference type="Proteomes" id="UP000623129"/>
    </source>
</evidence>
<sequence length="403" mass="46292">MPLMEDGGWRVEDKDSRASANPSVGESPSLKLALAMALVRSNRPLNLNRPLNVLSPSATSDQIRHWKQKAKDRKTEIVRLREEIKLLQDGIGCDLELPNASCRCHFFEGCAELAPHLIDATTGDEHWIDNVLRRRFIRLVRWKERRRRVERPIERTNFMEFESDDEIGRLSISIDFLVGLSDNVLAKGEVDASFSTFSHQAIDFILASLKNVLISRQQKEPLEDITNGLIMRLIKRMCTPSPSPSQGDSQIDSGSGLDNDMDPQFCVQHIIRKLGKEEFIGQRTMLTLSQNITIVAENLLLLDPFHDNYPNLHASMFLLVQLIEFMISDYIRTWFNSEQFDKKLFEEWVRSILKARKDLEILENMNGLYIFYMDRVVALLAKEVRPATHQGKLDPQVFSKLLS</sequence>
<evidence type="ECO:0008006" key="4">
    <source>
        <dbReference type="Google" id="ProtNLM"/>
    </source>
</evidence>
<reference evidence="2" key="1">
    <citation type="submission" date="2020-01" db="EMBL/GenBank/DDBJ databases">
        <title>Genome sequence of Kobresia littledalei, the first chromosome-level genome in the family Cyperaceae.</title>
        <authorList>
            <person name="Qu G."/>
        </authorList>
    </citation>
    <scope>NUCLEOTIDE SEQUENCE</scope>
    <source>
        <strain evidence="2">C.B.Clarke</strain>
        <tissue evidence="2">Leaf</tissue>
    </source>
</reference>
<dbReference type="GO" id="GO:0007059">
    <property type="term" value="P:chromosome segregation"/>
    <property type="evidence" value="ECO:0007669"/>
    <property type="project" value="TreeGrafter"/>
</dbReference>
<evidence type="ECO:0000256" key="1">
    <source>
        <dbReference type="SAM" id="MobiDB-lite"/>
    </source>
</evidence>
<dbReference type="GO" id="GO:0000212">
    <property type="term" value="P:meiotic spindle organization"/>
    <property type="evidence" value="ECO:0007669"/>
    <property type="project" value="InterPro"/>
</dbReference>
<evidence type="ECO:0000313" key="2">
    <source>
        <dbReference type="EMBL" id="KAF3332650.1"/>
    </source>
</evidence>
<feature type="compositionally biased region" description="Basic and acidic residues" evidence="1">
    <location>
        <begin position="7"/>
        <end position="17"/>
    </location>
</feature>
<dbReference type="GO" id="GO:0042138">
    <property type="term" value="P:meiotic DNA double-strand break formation"/>
    <property type="evidence" value="ECO:0007669"/>
    <property type="project" value="InterPro"/>
</dbReference>
<dbReference type="EMBL" id="SWLB01000011">
    <property type="protein sequence ID" value="KAF3332650.1"/>
    <property type="molecule type" value="Genomic_DNA"/>
</dbReference>
<name>A0A833QU28_9POAL</name>
<gene>
    <name evidence="2" type="ORF">FCM35_KLT02227</name>
</gene>
<dbReference type="AlphaFoldDB" id="A0A833QU28"/>
<dbReference type="GO" id="GO:0007140">
    <property type="term" value="P:male meiotic nuclear division"/>
    <property type="evidence" value="ECO:0007669"/>
    <property type="project" value="TreeGrafter"/>
</dbReference>
<keyword evidence="3" id="KW-1185">Reference proteome</keyword>
<organism evidence="2 3">
    <name type="scientific">Carex littledalei</name>
    <dbReference type="NCBI Taxonomy" id="544730"/>
    <lineage>
        <taxon>Eukaryota</taxon>
        <taxon>Viridiplantae</taxon>
        <taxon>Streptophyta</taxon>
        <taxon>Embryophyta</taxon>
        <taxon>Tracheophyta</taxon>
        <taxon>Spermatophyta</taxon>
        <taxon>Magnoliopsida</taxon>
        <taxon>Liliopsida</taxon>
        <taxon>Poales</taxon>
        <taxon>Cyperaceae</taxon>
        <taxon>Cyperoideae</taxon>
        <taxon>Cariceae</taxon>
        <taxon>Carex</taxon>
        <taxon>Carex subgen. Euthyceras</taxon>
    </lineage>
</organism>
<dbReference type="PANTHER" id="PTHR35768">
    <property type="entry name" value="PROTEIN MULTIPOLAR SPINDLE 1"/>
    <property type="match status" value="1"/>
</dbReference>
<comment type="caution">
    <text evidence="2">The sequence shown here is derived from an EMBL/GenBank/DDBJ whole genome shotgun (WGS) entry which is preliminary data.</text>
</comment>
<dbReference type="PANTHER" id="PTHR35768:SF1">
    <property type="entry name" value="PROTEIN MULTIPOLAR SPINDLE 1"/>
    <property type="match status" value="1"/>
</dbReference>
<proteinExistence type="predicted"/>
<dbReference type="Proteomes" id="UP000623129">
    <property type="component" value="Unassembled WGS sequence"/>
</dbReference>
<dbReference type="OrthoDB" id="1913471at2759"/>